<organism evidence="2 3">
    <name type="scientific">Auricularia subglabra (strain TFB-10046 / SS5)</name>
    <name type="common">White-rot fungus</name>
    <name type="synonym">Auricularia delicata (strain TFB10046)</name>
    <dbReference type="NCBI Taxonomy" id="717982"/>
    <lineage>
        <taxon>Eukaryota</taxon>
        <taxon>Fungi</taxon>
        <taxon>Dikarya</taxon>
        <taxon>Basidiomycota</taxon>
        <taxon>Agaricomycotina</taxon>
        <taxon>Agaricomycetes</taxon>
        <taxon>Auriculariales</taxon>
        <taxon>Auriculariaceae</taxon>
        <taxon>Auricularia</taxon>
    </lineage>
</organism>
<keyword evidence="1" id="KW-0175">Coiled coil</keyword>
<dbReference type="Gene3D" id="1.20.1280.50">
    <property type="match status" value="1"/>
</dbReference>
<dbReference type="AlphaFoldDB" id="J0WL23"/>
<sequence length="448" mass="51338">MDQLDGNRYATSAEAALLREQIRIDEAAKISLQPEKMRAAAALKERRHAMSQAREELNSAQSVYDAVAAREDELDIRISLARGHFHPIRRLPDEILAHVFLEWKKECPDCDVYDNEGPKCDHVCMRAAAVCRWWRRVALRSHELWRELRIQFDRVWLSRIKRWVDYLDVHRRRSGPLPLVLNIAGDWQDVPAGHSRRFWASLKLCVAQACFISVRSTSTELERPFSDCFNQDAPYLVELRTEIWFRSHDANRALHFFRSAPLLRRLTLGASIIPIWHPSLPTFPALTHVDIDTPDAYGVFDLFRCMPNMSFLDIYAGDLGSAESPSDFSVHSDVLRTLNWNTGKVCDASLVRRMHLPALETAFLSFYERSEVPDDTVTAFLRHPMCNVHCLTLELLEVAILDGLQYTRRVTTLRFQDFTETSEAALQGLSGHTSETGGWLCPLLAHVT</sequence>
<protein>
    <submittedName>
        <fullName evidence="2">Uncharacterized protein</fullName>
    </submittedName>
</protein>
<feature type="coiled-coil region" evidence="1">
    <location>
        <begin position="40"/>
        <end position="70"/>
    </location>
</feature>
<dbReference type="KEGG" id="adl:AURDEDRAFT_178486"/>
<proteinExistence type="predicted"/>
<evidence type="ECO:0000313" key="2">
    <source>
        <dbReference type="EMBL" id="EJD32445.1"/>
    </source>
</evidence>
<dbReference type="OrthoDB" id="2269034at2759"/>
<name>J0WL23_AURST</name>
<accession>J0WL23</accession>
<feature type="non-terminal residue" evidence="2">
    <location>
        <position position="448"/>
    </location>
</feature>
<reference evidence="3" key="1">
    <citation type="journal article" date="2012" name="Science">
        <title>The Paleozoic origin of enzymatic lignin decomposition reconstructed from 31 fungal genomes.</title>
        <authorList>
            <person name="Floudas D."/>
            <person name="Binder M."/>
            <person name="Riley R."/>
            <person name="Barry K."/>
            <person name="Blanchette R.A."/>
            <person name="Henrissat B."/>
            <person name="Martinez A.T."/>
            <person name="Otillar R."/>
            <person name="Spatafora J.W."/>
            <person name="Yadav J.S."/>
            <person name="Aerts A."/>
            <person name="Benoit I."/>
            <person name="Boyd A."/>
            <person name="Carlson A."/>
            <person name="Copeland A."/>
            <person name="Coutinho P.M."/>
            <person name="de Vries R.P."/>
            <person name="Ferreira P."/>
            <person name="Findley K."/>
            <person name="Foster B."/>
            <person name="Gaskell J."/>
            <person name="Glotzer D."/>
            <person name="Gorecki P."/>
            <person name="Heitman J."/>
            <person name="Hesse C."/>
            <person name="Hori C."/>
            <person name="Igarashi K."/>
            <person name="Jurgens J.A."/>
            <person name="Kallen N."/>
            <person name="Kersten P."/>
            <person name="Kohler A."/>
            <person name="Kuees U."/>
            <person name="Kumar T.K.A."/>
            <person name="Kuo A."/>
            <person name="LaButti K."/>
            <person name="Larrondo L.F."/>
            <person name="Lindquist E."/>
            <person name="Ling A."/>
            <person name="Lombard V."/>
            <person name="Lucas S."/>
            <person name="Lundell T."/>
            <person name="Martin R."/>
            <person name="McLaughlin D.J."/>
            <person name="Morgenstern I."/>
            <person name="Morin E."/>
            <person name="Murat C."/>
            <person name="Nagy L.G."/>
            <person name="Nolan M."/>
            <person name="Ohm R.A."/>
            <person name="Patyshakuliyeva A."/>
            <person name="Rokas A."/>
            <person name="Ruiz-Duenas F.J."/>
            <person name="Sabat G."/>
            <person name="Salamov A."/>
            <person name="Samejima M."/>
            <person name="Schmutz J."/>
            <person name="Slot J.C."/>
            <person name="St John F."/>
            <person name="Stenlid J."/>
            <person name="Sun H."/>
            <person name="Sun S."/>
            <person name="Syed K."/>
            <person name="Tsang A."/>
            <person name="Wiebenga A."/>
            <person name="Young D."/>
            <person name="Pisabarro A."/>
            <person name="Eastwood D.C."/>
            <person name="Martin F."/>
            <person name="Cullen D."/>
            <person name="Grigoriev I.V."/>
            <person name="Hibbett D.S."/>
        </authorList>
    </citation>
    <scope>NUCLEOTIDE SEQUENCE [LARGE SCALE GENOMIC DNA]</scope>
    <source>
        <strain evidence="3">TFB10046</strain>
    </source>
</reference>
<keyword evidence="3" id="KW-1185">Reference proteome</keyword>
<dbReference type="Proteomes" id="UP000006514">
    <property type="component" value="Unassembled WGS sequence"/>
</dbReference>
<evidence type="ECO:0000313" key="3">
    <source>
        <dbReference type="Proteomes" id="UP000006514"/>
    </source>
</evidence>
<gene>
    <name evidence="2" type="ORF">AURDEDRAFT_178486</name>
</gene>
<evidence type="ECO:0000256" key="1">
    <source>
        <dbReference type="SAM" id="Coils"/>
    </source>
</evidence>
<dbReference type="EMBL" id="JH688969">
    <property type="protein sequence ID" value="EJD32445.1"/>
    <property type="molecule type" value="Genomic_DNA"/>
</dbReference>
<dbReference type="InParanoid" id="J0WL23"/>